<keyword evidence="12" id="KW-0830">Ubiquinone</keyword>
<evidence type="ECO:0000259" key="11">
    <source>
        <dbReference type="Pfam" id="PF21392"/>
    </source>
</evidence>
<dbReference type="Proteomes" id="UP000092461">
    <property type="component" value="Unassembled WGS sequence"/>
</dbReference>
<dbReference type="PANTHER" id="PTHR21427:SF19">
    <property type="entry name" value="UBIQUINONE BIOSYNTHESIS PROTEIN COQ9, MITOCHONDRIAL"/>
    <property type="match status" value="1"/>
</dbReference>
<organism evidence="13 14">
    <name type="scientific">Lutzomyia longipalpis</name>
    <name type="common">Sand fly</name>
    <dbReference type="NCBI Taxonomy" id="7200"/>
    <lineage>
        <taxon>Eukaryota</taxon>
        <taxon>Metazoa</taxon>
        <taxon>Ecdysozoa</taxon>
        <taxon>Arthropoda</taxon>
        <taxon>Hexapoda</taxon>
        <taxon>Insecta</taxon>
        <taxon>Pterygota</taxon>
        <taxon>Neoptera</taxon>
        <taxon>Endopterygota</taxon>
        <taxon>Diptera</taxon>
        <taxon>Nematocera</taxon>
        <taxon>Psychodoidea</taxon>
        <taxon>Psychodidae</taxon>
        <taxon>Lutzomyia</taxon>
        <taxon>Lutzomyia</taxon>
    </lineage>
</organism>
<evidence type="ECO:0000256" key="6">
    <source>
        <dbReference type="ARBA" id="ARBA00023121"/>
    </source>
</evidence>
<protein>
    <recommendedName>
        <fullName evidence="8">Ubiquinone biosynthesis protein</fullName>
    </recommendedName>
</protein>
<dbReference type="PANTHER" id="PTHR21427">
    <property type="entry name" value="UBIQUINONE BIOSYNTHESIS PROTEIN COQ9, MITOCHONDRIAL"/>
    <property type="match status" value="1"/>
</dbReference>
<comment type="pathway">
    <text evidence="2 8">Cofactor biosynthesis; ubiquinone biosynthesis.</text>
</comment>
<feature type="region of interest" description="Disordered" evidence="9">
    <location>
        <begin position="127"/>
        <end position="185"/>
    </location>
</feature>
<feature type="compositionally biased region" description="Basic and acidic residues" evidence="9">
    <location>
        <begin position="149"/>
        <end position="177"/>
    </location>
</feature>
<dbReference type="EMBL" id="AJWK01027488">
    <property type="status" value="NOT_ANNOTATED_CDS"/>
    <property type="molecule type" value="Genomic_DNA"/>
</dbReference>
<name>A0A1B0CTE6_LUTLO</name>
<dbReference type="EnsemblMetazoa" id="LLOJ008146-RA">
    <property type="protein sequence ID" value="LLOJ008146-PA"/>
    <property type="gene ID" value="LLOJ008146"/>
</dbReference>
<proteinExistence type="inferred from homology"/>
<comment type="similarity">
    <text evidence="3 8">Belongs to the COQ9 family.</text>
</comment>
<evidence type="ECO:0000256" key="7">
    <source>
        <dbReference type="ARBA" id="ARBA00023128"/>
    </source>
</evidence>
<dbReference type="EMBL" id="GITU01009736">
    <property type="protein sequence ID" value="MBC1178439.1"/>
    <property type="molecule type" value="Transcribed_RNA"/>
</dbReference>
<feature type="compositionally biased region" description="Polar residues" evidence="9">
    <location>
        <begin position="135"/>
        <end position="148"/>
    </location>
</feature>
<dbReference type="GO" id="GO:0005743">
    <property type="term" value="C:mitochondrial inner membrane"/>
    <property type="evidence" value="ECO:0007669"/>
    <property type="project" value="TreeGrafter"/>
</dbReference>
<dbReference type="GO" id="GO:0006744">
    <property type="term" value="P:ubiquinone biosynthetic process"/>
    <property type="evidence" value="ECO:0007669"/>
    <property type="project" value="UniProtKB-UniRule"/>
</dbReference>
<keyword evidence="6 8" id="KW-0446">Lipid-binding</keyword>
<evidence type="ECO:0000256" key="8">
    <source>
        <dbReference type="RuleBase" id="RU366063"/>
    </source>
</evidence>
<evidence type="ECO:0000313" key="13">
    <source>
        <dbReference type="EnsemblMetazoa" id="LLOJ008146-PA"/>
    </source>
</evidence>
<comment type="subcellular location">
    <subcellularLocation>
        <location evidence="1 8">Mitochondrion</location>
    </subcellularLocation>
</comment>
<dbReference type="InterPro" id="IPR013718">
    <property type="entry name" value="COQ9_C"/>
</dbReference>
<feature type="domain" description="Ubiquinone biosynthesis protein COQ9 HTH" evidence="11">
    <location>
        <begin position="189"/>
        <end position="217"/>
    </location>
</feature>
<dbReference type="UniPathway" id="UPA00232"/>
<dbReference type="Pfam" id="PF21392">
    <property type="entry name" value="COQ9_N"/>
    <property type="match status" value="1"/>
</dbReference>
<dbReference type="InterPro" id="IPR048674">
    <property type="entry name" value="COQ9_HTH"/>
</dbReference>
<evidence type="ECO:0000256" key="9">
    <source>
        <dbReference type="SAM" id="MobiDB-lite"/>
    </source>
</evidence>
<reference evidence="14" key="1">
    <citation type="submission" date="2012-05" db="EMBL/GenBank/DDBJ databases">
        <title>Whole Genome Assembly of Lutzomyia longipalpis.</title>
        <authorList>
            <person name="Richards S."/>
            <person name="Qu C."/>
            <person name="Dillon R."/>
            <person name="Worley K."/>
            <person name="Scherer S."/>
            <person name="Batterton M."/>
            <person name="Taylor A."/>
            <person name="Hawes A."/>
            <person name="Hernandez B."/>
            <person name="Kovar C."/>
            <person name="Mandapat C."/>
            <person name="Pham C."/>
            <person name="Qu C."/>
            <person name="Jing C."/>
            <person name="Bess C."/>
            <person name="Bandaranaike D."/>
            <person name="Ngo D."/>
            <person name="Ongeri F."/>
            <person name="Arias F."/>
            <person name="Lara F."/>
            <person name="Weissenberger G."/>
            <person name="Kamau G."/>
            <person name="Han H."/>
            <person name="Shen H."/>
            <person name="Dinh H."/>
            <person name="Khalil I."/>
            <person name="Jones J."/>
            <person name="Shafer J."/>
            <person name="Jayaseelan J."/>
            <person name="Quiroz J."/>
            <person name="Blankenburg K."/>
            <person name="Nguyen L."/>
            <person name="Jackson L."/>
            <person name="Francisco L."/>
            <person name="Tang L.-Y."/>
            <person name="Pu L.-L."/>
            <person name="Perales L."/>
            <person name="Lorensuhewa L."/>
            <person name="Munidasa M."/>
            <person name="Coyle M."/>
            <person name="Taylor M."/>
            <person name="Puazo M."/>
            <person name="Firestine M."/>
            <person name="Scheel M."/>
            <person name="Javaid M."/>
            <person name="Wang M."/>
            <person name="Li M."/>
            <person name="Tabassum N."/>
            <person name="Saada N."/>
            <person name="Osuji N."/>
            <person name="Aqrawi P."/>
            <person name="Fu Q."/>
            <person name="Thornton R."/>
            <person name="Raj R."/>
            <person name="Goodspeed R."/>
            <person name="Mata R."/>
            <person name="Najjar R."/>
            <person name="Gubbala S."/>
            <person name="Lee S."/>
            <person name="Denson S."/>
            <person name="Patil S."/>
            <person name="Macmil S."/>
            <person name="Qi S."/>
            <person name="Matskevitch T."/>
            <person name="Palculict T."/>
            <person name="Mathew T."/>
            <person name="Vee V."/>
            <person name="Velamala V."/>
            <person name="Korchina V."/>
            <person name="Cai W."/>
            <person name="Liu W."/>
            <person name="Dai W."/>
            <person name="Zou X."/>
            <person name="Zhu Y."/>
            <person name="Zhang Y."/>
            <person name="Wu Y.-Q."/>
            <person name="Xin Y."/>
            <person name="Nazarath L."/>
            <person name="Kovar C."/>
            <person name="Han Y."/>
            <person name="Muzny D."/>
            <person name="Gibbs R."/>
        </authorList>
    </citation>
    <scope>NUCLEOTIDE SEQUENCE [LARGE SCALE GENOMIC DNA]</scope>
    <source>
        <strain evidence="14">Jacobina</strain>
    </source>
</reference>
<accession>A0A1B0CTE6</accession>
<comment type="function">
    <text evidence="8">Membrane-associated protein that warps the membrane surface to access and bind aromatic isoprenes with high specificity, including ubiquinone (CoQ) isoprene intermediates and presents them directly to Coq7, therefore facilitating the Coq7-mediated hydroxylase step. Participates in the biosynthesis of coenzyme Q, also named ubiquinone, an essential lipid-soluble electron transporter for aerobic cellular respiration.</text>
</comment>
<dbReference type="GO" id="GO:0008289">
    <property type="term" value="F:lipid binding"/>
    <property type="evidence" value="ECO:0007669"/>
    <property type="project" value="UniProtKB-UniRule"/>
</dbReference>
<feature type="domain" description="COQ9 C-terminal" evidence="10">
    <location>
        <begin position="300"/>
        <end position="367"/>
    </location>
</feature>
<dbReference type="Gene3D" id="1.10.357.10">
    <property type="entry name" value="Tetracycline Repressor, domain 2"/>
    <property type="match status" value="1"/>
</dbReference>
<keyword evidence="4 8" id="KW-0831">Ubiquinone biosynthesis</keyword>
<dbReference type="InterPro" id="IPR012762">
    <property type="entry name" value="Ubiq_biosynth_COQ9"/>
</dbReference>
<keyword evidence="7 8" id="KW-0496">Mitochondrion</keyword>
<dbReference type="Pfam" id="PF08511">
    <property type="entry name" value="COQ9"/>
    <property type="match status" value="1"/>
</dbReference>
<dbReference type="VEuPathDB" id="VectorBase:LLOJ008146"/>
<evidence type="ECO:0000256" key="5">
    <source>
        <dbReference type="ARBA" id="ARBA00022946"/>
    </source>
</evidence>
<sequence length="405" mass="46729">MNQQKINKKLKLIQYILEKIIFKILFLFKSHESVAEAYFVSILCLFWVYRDSHVKHSMKLLPQTLYVSSAVPSARKNDVMVLEKLAKLRFINNTSTLYRRILPSCMETSFPPFRNLTENRQIHSQKPLITPARHFSSQNTTKPPSESLNDFRAREEAREAQFEEEHRAQEVENKATEEPVDEDVEKTNRVREDILRASLQFAPSIGWTREAITKGAESIGYPGVAHGMFPDGGVELIQYFYTDCNAQLVEWLKKETEGMEKVPNPTQFICRAIETRLRMLQPYLSTWPQAIGILSLPQNAPKALANLLALADDICFYSGDKSVNITWYTRRVGVAGIIKITELYMLQDKSVDHQATWKFLERRMDDAVFLHSFFTQSEEAKNHMQKAITTAIETGKNILGLNYRR</sequence>
<reference evidence="12" key="2">
    <citation type="journal article" date="2020" name="BMC">
        <title>Leishmania infection induces a limited differential gene expression in the sand fly midgut.</title>
        <authorList>
            <person name="Coutinho-Abreu I.V."/>
            <person name="Serafim T.D."/>
            <person name="Meneses C."/>
            <person name="Kamhawi S."/>
            <person name="Oliveira F."/>
            <person name="Valenzuela J.G."/>
        </authorList>
    </citation>
    <scope>NUCLEOTIDE SEQUENCE</scope>
    <source>
        <strain evidence="12">Jacobina</strain>
        <tissue evidence="12">Midgut</tissue>
    </source>
</reference>
<dbReference type="FunFam" id="1.10.357.10:FF:000004">
    <property type="entry name" value="Ubiquinone biosynthesis protein COQ9, mitochondrial"/>
    <property type="match status" value="1"/>
</dbReference>
<evidence type="ECO:0000313" key="12">
    <source>
        <dbReference type="EMBL" id="MBC1178439.1"/>
    </source>
</evidence>
<dbReference type="AlphaFoldDB" id="A0A1B0CTE6"/>
<evidence type="ECO:0000259" key="10">
    <source>
        <dbReference type="Pfam" id="PF08511"/>
    </source>
</evidence>
<evidence type="ECO:0000313" key="14">
    <source>
        <dbReference type="Proteomes" id="UP000092461"/>
    </source>
</evidence>
<reference evidence="13" key="3">
    <citation type="submission" date="2020-05" db="UniProtKB">
        <authorList>
            <consortium name="EnsemblMetazoa"/>
        </authorList>
    </citation>
    <scope>IDENTIFICATION</scope>
    <source>
        <strain evidence="13">Jacobina</strain>
    </source>
</reference>
<evidence type="ECO:0000256" key="2">
    <source>
        <dbReference type="ARBA" id="ARBA00004749"/>
    </source>
</evidence>
<evidence type="ECO:0000256" key="4">
    <source>
        <dbReference type="ARBA" id="ARBA00022688"/>
    </source>
</evidence>
<dbReference type="NCBIfam" id="TIGR02396">
    <property type="entry name" value="diverge_rpsU"/>
    <property type="match status" value="1"/>
</dbReference>
<dbReference type="VEuPathDB" id="VectorBase:LLONM1_010497"/>
<keyword evidence="14" id="KW-1185">Reference proteome</keyword>
<evidence type="ECO:0000256" key="3">
    <source>
        <dbReference type="ARBA" id="ARBA00010766"/>
    </source>
</evidence>
<evidence type="ECO:0000256" key="1">
    <source>
        <dbReference type="ARBA" id="ARBA00004173"/>
    </source>
</evidence>
<keyword evidence="5" id="KW-0809">Transit peptide</keyword>